<dbReference type="InterPro" id="IPR029058">
    <property type="entry name" value="AB_hydrolase_fold"/>
</dbReference>
<dbReference type="Gene3D" id="3.40.50.1820">
    <property type="entry name" value="alpha/beta hydrolase"/>
    <property type="match status" value="1"/>
</dbReference>
<keyword evidence="1" id="KW-0378">Hydrolase</keyword>
<protein>
    <submittedName>
        <fullName evidence="4">S9 family peptidase</fullName>
    </submittedName>
</protein>
<evidence type="ECO:0000256" key="2">
    <source>
        <dbReference type="ARBA" id="ARBA00022825"/>
    </source>
</evidence>
<dbReference type="RefSeq" id="WP_231043779.1">
    <property type="nucleotide sequence ID" value="NZ_CP106882.1"/>
</dbReference>
<dbReference type="SUPFAM" id="SSF82171">
    <property type="entry name" value="DPP6 N-terminal domain-like"/>
    <property type="match status" value="1"/>
</dbReference>
<evidence type="ECO:0000256" key="1">
    <source>
        <dbReference type="ARBA" id="ARBA00022801"/>
    </source>
</evidence>
<keyword evidence="5" id="KW-1185">Reference proteome</keyword>
<name>A0ABY6GHF4_9BURK</name>
<sequence length="649" mass="71722">MSQSFEAADLLLHRHVTDISCSWDEGLAACCVESVNEAKDSTTSAIWIYPANGDAPWQMTSGNNQDNHPRWSPDGSQLAFISNRNGSMQLFLIPRDGGEARQLGLLDGVTTTSEWSLDGKTLLVIVSVQVDPNLRGARPGPDSPKPSQGDPQVAWKLPYKADGIGYQLGNESHLFAVDVATGKATQLTDGPFDVKCALFSADGKRILYTRSREGDESHRTDLWIMDRDGSNARQLTTTLAQVLFPAWSPDERWVVFSGTVEEGDAQVRLWSLELESGELQPLGDDSIEISNEGSSVQFVGKDSSRVLALIARRGVHAIAEITVPQGEIKWLVEGERQLSQLIATRDFLVYTAESIVSPMEVHACRHDGSGEKSLSQLNPWWQERRRATVERRYFEVPDGNGGTERIDGWLIRPEGTKGATPLLVDVHGGPASFTLFAYAPAAYWSMLWSKGWSILALNAVGSSSYGREFADRLRGRWGDIDLPQHLAAVKALQDEGLADQRVAMAGKSYGGFMSCWAAGHTDVFKAVVPMACLTQIDAHWGTSDSGYYSDKYAMKGDDAEARERMHDQSPVEYLRGSMVPTLLLHGKEDQRCPLGQAESAFVMLRRGGNQNCELVMYPEASHTFTKEAKPSHRVDVMQRIVEWVTRWTE</sequence>
<dbReference type="Pfam" id="PF07676">
    <property type="entry name" value="PD40"/>
    <property type="match status" value="3"/>
</dbReference>
<dbReference type="Pfam" id="PF00326">
    <property type="entry name" value="Peptidase_S9"/>
    <property type="match status" value="1"/>
</dbReference>
<dbReference type="Proteomes" id="UP001162800">
    <property type="component" value="Plasmid unnamed1"/>
</dbReference>
<dbReference type="SUPFAM" id="SSF53474">
    <property type="entry name" value="alpha/beta-Hydrolases"/>
    <property type="match status" value="1"/>
</dbReference>
<keyword evidence="2" id="KW-0645">Protease</keyword>
<keyword evidence="4" id="KW-0614">Plasmid</keyword>
<accession>A0ABY6GHF4</accession>
<organism evidence="4 5">
    <name type="scientific">Comamonas endophytica</name>
    <dbReference type="NCBI Taxonomy" id="2949090"/>
    <lineage>
        <taxon>Bacteria</taxon>
        <taxon>Pseudomonadati</taxon>
        <taxon>Pseudomonadota</taxon>
        <taxon>Betaproteobacteria</taxon>
        <taxon>Burkholderiales</taxon>
        <taxon>Comamonadaceae</taxon>
        <taxon>Comamonas</taxon>
    </lineage>
</organism>
<dbReference type="InterPro" id="IPR011042">
    <property type="entry name" value="6-blade_b-propeller_TolB-like"/>
</dbReference>
<keyword evidence="2" id="KW-0720">Serine protease</keyword>
<dbReference type="InterPro" id="IPR011659">
    <property type="entry name" value="WD40"/>
</dbReference>
<evidence type="ECO:0000313" key="5">
    <source>
        <dbReference type="Proteomes" id="UP001162800"/>
    </source>
</evidence>
<dbReference type="Gene3D" id="2.120.10.30">
    <property type="entry name" value="TolB, C-terminal domain"/>
    <property type="match status" value="2"/>
</dbReference>
<gene>
    <name evidence="4" type="ORF">M9799_18450</name>
</gene>
<feature type="domain" description="Peptidase S9 prolyl oligopeptidase catalytic" evidence="3">
    <location>
        <begin position="446"/>
        <end position="648"/>
    </location>
</feature>
<proteinExistence type="predicted"/>
<dbReference type="PANTHER" id="PTHR42776:SF27">
    <property type="entry name" value="DIPEPTIDYL PEPTIDASE FAMILY MEMBER 6"/>
    <property type="match status" value="1"/>
</dbReference>
<evidence type="ECO:0000313" key="4">
    <source>
        <dbReference type="EMBL" id="UYG53912.1"/>
    </source>
</evidence>
<reference evidence="4" key="1">
    <citation type="submission" date="2022-09" db="EMBL/GenBank/DDBJ databases">
        <title>The complete genome of Acidovorax sp. 5MLIR.</title>
        <authorList>
            <person name="Liu L."/>
            <person name="Yue J."/>
            <person name="Yang F."/>
            <person name="Yuan J."/>
            <person name="Li L."/>
        </authorList>
    </citation>
    <scope>NUCLEOTIDE SEQUENCE</scope>
    <source>
        <strain evidence="4">5MLIR</strain>
        <plasmid evidence="4">unnamed1</plasmid>
    </source>
</reference>
<dbReference type="InterPro" id="IPR001375">
    <property type="entry name" value="Peptidase_S9_cat"/>
</dbReference>
<geneLocation type="plasmid" evidence="4 5">
    <name>unnamed1</name>
</geneLocation>
<dbReference type="PANTHER" id="PTHR42776">
    <property type="entry name" value="SERINE PEPTIDASE S9 FAMILY MEMBER"/>
    <property type="match status" value="1"/>
</dbReference>
<dbReference type="EMBL" id="CP106882">
    <property type="protein sequence ID" value="UYG53912.1"/>
    <property type="molecule type" value="Genomic_DNA"/>
</dbReference>
<evidence type="ECO:0000259" key="3">
    <source>
        <dbReference type="Pfam" id="PF00326"/>
    </source>
</evidence>